<keyword evidence="2" id="KW-1185">Reference proteome</keyword>
<proteinExistence type="predicted"/>
<gene>
    <name evidence="1" type="ORF">HK099_003199</name>
</gene>
<dbReference type="EMBL" id="JADGJW010000213">
    <property type="protein sequence ID" value="KAJ3221710.1"/>
    <property type="molecule type" value="Genomic_DNA"/>
</dbReference>
<evidence type="ECO:0000313" key="1">
    <source>
        <dbReference type="EMBL" id="KAJ3221710.1"/>
    </source>
</evidence>
<protein>
    <submittedName>
        <fullName evidence="1">Uncharacterized protein</fullName>
    </submittedName>
</protein>
<comment type="caution">
    <text evidence="1">The sequence shown here is derived from an EMBL/GenBank/DDBJ whole genome shotgun (WGS) entry which is preliminary data.</text>
</comment>
<sequence>MLLQQEKTSLANMREIEFRKKMEQESKGSKDSKRPVPFKKYWSTDTFENTKIAKILEETFKDIIIDENSLFLTIDGVKSISAAIILIHIFN</sequence>
<dbReference type="AlphaFoldDB" id="A0AAD5U588"/>
<accession>A0AAD5U588</accession>
<dbReference type="Proteomes" id="UP001211065">
    <property type="component" value="Unassembled WGS sequence"/>
</dbReference>
<organism evidence="1 2">
    <name type="scientific">Clydaea vesicula</name>
    <dbReference type="NCBI Taxonomy" id="447962"/>
    <lineage>
        <taxon>Eukaryota</taxon>
        <taxon>Fungi</taxon>
        <taxon>Fungi incertae sedis</taxon>
        <taxon>Chytridiomycota</taxon>
        <taxon>Chytridiomycota incertae sedis</taxon>
        <taxon>Chytridiomycetes</taxon>
        <taxon>Lobulomycetales</taxon>
        <taxon>Lobulomycetaceae</taxon>
        <taxon>Clydaea</taxon>
    </lineage>
</organism>
<evidence type="ECO:0000313" key="2">
    <source>
        <dbReference type="Proteomes" id="UP001211065"/>
    </source>
</evidence>
<name>A0AAD5U588_9FUNG</name>
<reference evidence="1" key="1">
    <citation type="submission" date="2020-05" db="EMBL/GenBank/DDBJ databases">
        <title>Phylogenomic resolution of chytrid fungi.</title>
        <authorList>
            <person name="Stajich J.E."/>
            <person name="Amses K."/>
            <person name="Simmons R."/>
            <person name="Seto K."/>
            <person name="Myers J."/>
            <person name="Bonds A."/>
            <person name="Quandt C.A."/>
            <person name="Barry K."/>
            <person name="Liu P."/>
            <person name="Grigoriev I."/>
            <person name="Longcore J.E."/>
            <person name="James T.Y."/>
        </authorList>
    </citation>
    <scope>NUCLEOTIDE SEQUENCE</scope>
    <source>
        <strain evidence="1">JEL0476</strain>
    </source>
</reference>